<evidence type="ECO:0008006" key="4">
    <source>
        <dbReference type="Google" id="ProtNLM"/>
    </source>
</evidence>
<dbReference type="RefSeq" id="WP_188618383.1">
    <property type="nucleotide sequence ID" value="NZ_BMLV01000006.1"/>
</dbReference>
<comment type="caution">
    <text evidence="2">The sequence shown here is derived from an EMBL/GenBank/DDBJ whole genome shotgun (WGS) entry which is preliminary data.</text>
</comment>
<evidence type="ECO:0000256" key="1">
    <source>
        <dbReference type="SAM" id="SignalP"/>
    </source>
</evidence>
<evidence type="ECO:0000313" key="3">
    <source>
        <dbReference type="Proteomes" id="UP000620064"/>
    </source>
</evidence>
<name>A0ABQ2NMH3_9FLAO</name>
<protein>
    <recommendedName>
        <fullName evidence="4">Pre-peptidase C-terminal domain-containing protein</fullName>
    </recommendedName>
</protein>
<gene>
    <name evidence="2" type="ORF">GCM10010992_24080</name>
</gene>
<proteinExistence type="predicted"/>
<feature type="signal peptide" evidence="1">
    <location>
        <begin position="1"/>
        <end position="26"/>
    </location>
</feature>
<dbReference type="EMBL" id="BMLV01000006">
    <property type="protein sequence ID" value="GGP05921.1"/>
    <property type="molecule type" value="Genomic_DNA"/>
</dbReference>
<dbReference type="Gene3D" id="2.60.120.380">
    <property type="match status" value="1"/>
</dbReference>
<keyword evidence="3" id="KW-1185">Reference proteome</keyword>
<evidence type="ECO:0000313" key="2">
    <source>
        <dbReference type="EMBL" id="GGP05921.1"/>
    </source>
</evidence>
<organism evidence="2 3">
    <name type="scientific">Cloacibacterium rupense</name>
    <dbReference type="NCBI Taxonomy" id="517423"/>
    <lineage>
        <taxon>Bacteria</taxon>
        <taxon>Pseudomonadati</taxon>
        <taxon>Bacteroidota</taxon>
        <taxon>Flavobacteriia</taxon>
        <taxon>Flavobacteriales</taxon>
        <taxon>Weeksellaceae</taxon>
    </lineage>
</organism>
<dbReference type="Proteomes" id="UP000620064">
    <property type="component" value="Unassembled WGS sequence"/>
</dbReference>
<keyword evidence="1" id="KW-0732">Signal</keyword>
<sequence>MKNIKKPIVAKLFSLFLIFALVTVNAQTVKKQTVKFAPGKSSTLLKGTLKANDAVDYLVSAKEGQTLKVSLKANSGRDYFNILEPGSNDEAVYNGSIEGNSYEGKLTKTGAYKIRVYNMKGTKPSAFTLNVSVK</sequence>
<feature type="chain" id="PRO_5045354249" description="Pre-peptidase C-terminal domain-containing protein" evidence="1">
    <location>
        <begin position="27"/>
        <end position="134"/>
    </location>
</feature>
<accession>A0ABQ2NMH3</accession>
<reference evidence="3" key="1">
    <citation type="journal article" date="2019" name="Int. J. Syst. Evol. Microbiol.">
        <title>The Global Catalogue of Microorganisms (GCM) 10K type strain sequencing project: providing services to taxonomists for standard genome sequencing and annotation.</title>
        <authorList>
            <consortium name="The Broad Institute Genomics Platform"/>
            <consortium name="The Broad Institute Genome Sequencing Center for Infectious Disease"/>
            <person name="Wu L."/>
            <person name="Ma J."/>
        </authorList>
    </citation>
    <scope>NUCLEOTIDE SEQUENCE [LARGE SCALE GENOMIC DNA]</scope>
    <source>
        <strain evidence="3">CGMCC 1.7656</strain>
    </source>
</reference>